<protein>
    <recommendedName>
        <fullName evidence="3">DUF2971 domain-containing protein</fullName>
    </recommendedName>
</protein>
<dbReference type="InterPro" id="IPR021352">
    <property type="entry name" value="DUF2971"/>
</dbReference>
<evidence type="ECO:0008006" key="3">
    <source>
        <dbReference type="Google" id="ProtNLM"/>
    </source>
</evidence>
<reference evidence="1 2" key="1">
    <citation type="submission" date="2016-10" db="EMBL/GenBank/DDBJ databases">
        <authorList>
            <person name="Varghese N."/>
            <person name="Submissions S."/>
        </authorList>
    </citation>
    <scope>NUCLEOTIDE SEQUENCE [LARGE SCALE GENOMIC DNA]</scope>
    <source>
        <strain evidence="1 2">DSM 26672</strain>
    </source>
</reference>
<keyword evidence="2" id="KW-1185">Reference proteome</keyword>
<dbReference type="EMBL" id="FNBZ01000001">
    <property type="protein sequence ID" value="SDF29380.1"/>
    <property type="molecule type" value="Genomic_DNA"/>
</dbReference>
<accession>A0ABY0NCU8</accession>
<dbReference type="RefSeq" id="WP_170843272.1">
    <property type="nucleotide sequence ID" value="NZ_FNBZ01000001.1"/>
</dbReference>
<comment type="caution">
    <text evidence="1">The sequence shown here is derived from an EMBL/GenBank/DDBJ whole genome shotgun (WGS) entry which is preliminary data.</text>
</comment>
<dbReference type="Pfam" id="PF11185">
    <property type="entry name" value="DUF2971"/>
    <property type="match status" value="1"/>
</dbReference>
<evidence type="ECO:0000313" key="1">
    <source>
        <dbReference type="EMBL" id="SDF29380.1"/>
    </source>
</evidence>
<proteinExistence type="predicted"/>
<name>A0ABY0NCU8_9HYPH</name>
<dbReference type="Proteomes" id="UP000199468">
    <property type="component" value="Unassembled WGS sequence"/>
</dbReference>
<sequence length="200" mass="23389">MKIATIADLNDPFEWNWLTSKRPDVRNAITQTKKRMSADFGIICFSASWQNPVQWSHYADKHRGICLGFDVPKQYLAEIQYYPTRQVLNRSTPDAIRSLMIRAKYEHWRYEEEWRLFEALGGKTVENGLYFCDFSSRMKLQRVIIGPDCDVTEEVIRAGIGDTANQIEVFKARRAFKSFKIVRQRNRDLWPKDEAGGCNL</sequence>
<evidence type="ECO:0000313" key="2">
    <source>
        <dbReference type="Proteomes" id="UP000199468"/>
    </source>
</evidence>
<organism evidence="1 2">
    <name type="scientific">Bosea robiniae</name>
    <dbReference type="NCBI Taxonomy" id="1036780"/>
    <lineage>
        <taxon>Bacteria</taxon>
        <taxon>Pseudomonadati</taxon>
        <taxon>Pseudomonadota</taxon>
        <taxon>Alphaproteobacteria</taxon>
        <taxon>Hyphomicrobiales</taxon>
        <taxon>Boseaceae</taxon>
        <taxon>Bosea</taxon>
    </lineage>
</organism>
<gene>
    <name evidence="1" type="ORF">SAMN05421844_101267</name>
</gene>